<dbReference type="AlphaFoldDB" id="A0A0L7L3H7"/>
<feature type="region of interest" description="Disordered" evidence="1">
    <location>
        <begin position="82"/>
        <end position="111"/>
    </location>
</feature>
<accession>A0A0L7L3H7</accession>
<name>A0A0L7L3H7_OPEBR</name>
<gene>
    <name evidence="2" type="ORF">OBRU01_15928</name>
</gene>
<evidence type="ECO:0000313" key="2">
    <source>
        <dbReference type="EMBL" id="KOB70053.1"/>
    </source>
</evidence>
<comment type="caution">
    <text evidence="2">The sequence shown here is derived from an EMBL/GenBank/DDBJ whole genome shotgun (WGS) entry which is preliminary data.</text>
</comment>
<proteinExistence type="predicted"/>
<feature type="compositionally biased region" description="Polar residues" evidence="1">
    <location>
        <begin position="95"/>
        <end position="104"/>
    </location>
</feature>
<organism evidence="2 3">
    <name type="scientific">Operophtera brumata</name>
    <name type="common">Winter moth</name>
    <name type="synonym">Phalaena brumata</name>
    <dbReference type="NCBI Taxonomy" id="104452"/>
    <lineage>
        <taxon>Eukaryota</taxon>
        <taxon>Metazoa</taxon>
        <taxon>Ecdysozoa</taxon>
        <taxon>Arthropoda</taxon>
        <taxon>Hexapoda</taxon>
        <taxon>Insecta</taxon>
        <taxon>Pterygota</taxon>
        <taxon>Neoptera</taxon>
        <taxon>Endopterygota</taxon>
        <taxon>Lepidoptera</taxon>
        <taxon>Glossata</taxon>
        <taxon>Ditrysia</taxon>
        <taxon>Geometroidea</taxon>
        <taxon>Geometridae</taxon>
        <taxon>Larentiinae</taxon>
        <taxon>Operophtera</taxon>
    </lineage>
</organism>
<reference evidence="2 3" key="1">
    <citation type="journal article" date="2015" name="Genome Biol. Evol.">
        <title>The genome of winter moth (Operophtera brumata) provides a genomic perspective on sexual dimorphism and phenology.</title>
        <authorList>
            <person name="Derks M.F."/>
            <person name="Smit S."/>
            <person name="Salis L."/>
            <person name="Schijlen E."/>
            <person name="Bossers A."/>
            <person name="Mateman C."/>
            <person name="Pijl A.S."/>
            <person name="de Ridder D."/>
            <person name="Groenen M.A."/>
            <person name="Visser M.E."/>
            <person name="Megens H.J."/>
        </authorList>
    </citation>
    <scope>NUCLEOTIDE SEQUENCE [LARGE SCALE GENOMIC DNA]</scope>
    <source>
        <strain evidence="2">WM2013NL</strain>
        <tissue evidence="2">Head and thorax</tissue>
    </source>
</reference>
<sequence>MLVFEQRLSARHSGRGVYLRARFVHGLEARGWRMKFSLLRAEVEIDADPATYTELARRFRAANVAVQCRRLRLPTTVCRKRPPPRRLRRGCRGTASLSTRTHSPTFPALTY</sequence>
<evidence type="ECO:0000313" key="3">
    <source>
        <dbReference type="Proteomes" id="UP000037510"/>
    </source>
</evidence>
<feature type="compositionally biased region" description="Basic residues" evidence="1">
    <location>
        <begin position="82"/>
        <end position="91"/>
    </location>
</feature>
<keyword evidence="3" id="KW-1185">Reference proteome</keyword>
<evidence type="ECO:0000256" key="1">
    <source>
        <dbReference type="SAM" id="MobiDB-lite"/>
    </source>
</evidence>
<dbReference type="Proteomes" id="UP000037510">
    <property type="component" value="Unassembled WGS sequence"/>
</dbReference>
<protein>
    <submittedName>
        <fullName evidence="2">Putative transcription factor CP2</fullName>
    </submittedName>
</protein>
<dbReference type="EMBL" id="JTDY01003156">
    <property type="protein sequence ID" value="KOB70053.1"/>
    <property type="molecule type" value="Genomic_DNA"/>
</dbReference>